<evidence type="ECO:0000256" key="2">
    <source>
        <dbReference type="ARBA" id="ARBA00010663"/>
    </source>
</evidence>
<feature type="transmembrane region" description="Helical" evidence="9">
    <location>
        <begin position="197"/>
        <end position="223"/>
    </location>
</feature>
<dbReference type="FunCoup" id="A0A1W4X2D2">
    <property type="interactions" value="11"/>
</dbReference>
<feature type="transmembrane region" description="Helical" evidence="9">
    <location>
        <begin position="113"/>
        <end position="132"/>
    </location>
</feature>
<comment type="subcellular location">
    <subcellularLocation>
        <location evidence="1">Membrane</location>
        <topology evidence="1">Multi-pass membrane protein</topology>
    </subcellularLocation>
</comment>
<feature type="transmembrane region" description="Helical" evidence="9">
    <location>
        <begin position="153"/>
        <end position="172"/>
    </location>
</feature>
<feature type="transmembrane region" description="Helical" evidence="9">
    <location>
        <begin position="42"/>
        <end position="62"/>
    </location>
</feature>
<keyword evidence="6 9" id="KW-0472">Membrane</keyword>
<feature type="domain" description="G-protein coupled receptors family 1 profile" evidence="10">
    <location>
        <begin position="53"/>
        <end position="314"/>
    </location>
</feature>
<dbReference type="InterPro" id="IPR017452">
    <property type="entry name" value="GPCR_Rhodpsn_7TM"/>
</dbReference>
<dbReference type="Proteomes" id="UP000192223">
    <property type="component" value="Unplaced"/>
</dbReference>
<dbReference type="PROSITE" id="PS50262">
    <property type="entry name" value="G_PROTEIN_RECEP_F1_2"/>
    <property type="match status" value="1"/>
</dbReference>
<proteinExistence type="inferred from homology"/>
<dbReference type="InterPro" id="IPR000276">
    <property type="entry name" value="GPCR_Rhodpsn"/>
</dbReference>
<evidence type="ECO:0000256" key="1">
    <source>
        <dbReference type="ARBA" id="ARBA00004141"/>
    </source>
</evidence>
<keyword evidence="3 9" id="KW-0812">Transmembrane</keyword>
<evidence type="ECO:0000256" key="7">
    <source>
        <dbReference type="ARBA" id="ARBA00023170"/>
    </source>
</evidence>
<evidence type="ECO:0000256" key="9">
    <source>
        <dbReference type="SAM" id="Phobius"/>
    </source>
</evidence>
<dbReference type="KEGG" id="apln:108737850"/>
<keyword evidence="7 12" id="KW-0675">Receptor</keyword>
<keyword evidence="8" id="KW-0807">Transducer</keyword>
<evidence type="ECO:0000256" key="5">
    <source>
        <dbReference type="ARBA" id="ARBA00023040"/>
    </source>
</evidence>
<gene>
    <name evidence="12" type="primary">LOC108737850</name>
</gene>
<comment type="similarity">
    <text evidence="2">Belongs to the G-protein coupled receptor 1 family.</text>
</comment>
<organism evidence="11 12">
    <name type="scientific">Agrilus planipennis</name>
    <name type="common">Emerald ash borer</name>
    <name type="synonym">Agrilus marcopoli</name>
    <dbReference type="NCBI Taxonomy" id="224129"/>
    <lineage>
        <taxon>Eukaryota</taxon>
        <taxon>Metazoa</taxon>
        <taxon>Ecdysozoa</taxon>
        <taxon>Arthropoda</taxon>
        <taxon>Hexapoda</taxon>
        <taxon>Insecta</taxon>
        <taxon>Pterygota</taxon>
        <taxon>Neoptera</taxon>
        <taxon>Endopterygota</taxon>
        <taxon>Coleoptera</taxon>
        <taxon>Polyphaga</taxon>
        <taxon>Elateriformia</taxon>
        <taxon>Buprestoidea</taxon>
        <taxon>Buprestidae</taxon>
        <taxon>Agrilinae</taxon>
        <taxon>Agrilus</taxon>
    </lineage>
</organism>
<dbReference type="Pfam" id="PF00001">
    <property type="entry name" value="7tm_1"/>
    <property type="match status" value="1"/>
</dbReference>
<dbReference type="InParanoid" id="A0A1W4X2D2"/>
<evidence type="ECO:0000313" key="12">
    <source>
        <dbReference type="RefSeq" id="XP_018326480.1"/>
    </source>
</evidence>
<evidence type="ECO:0000256" key="6">
    <source>
        <dbReference type="ARBA" id="ARBA00023136"/>
    </source>
</evidence>
<sequence length="363" mass="41931">MLIMTNGELYKFSTRVDTSNITFINDIWIIVSTDQVIIKTSAVFPVVLWGIFGNILLLYAIVTRPNMRTPTCLLIGNMALADLIFSTFFPAVFLVYDFFQNYQLGNFGCKVEGAFECTVLLASVMSLLTISYDRLTVIVLPEETRLTPKTTNILLALSWIFGLILASPLFVFREYRERQWKNFLEKYCTEDTVALNIYWHVIITMLVWLPLLIMLICYISIYVKLHRYQMKSQSLHAIKYKKTAAKMICFVVVTFMICRTPFTALIFYRNYLLKQRTLSGSSSVQNQASGTFYVMWFTSKYLICLNAAINPIIYGLMNDKFKKALKETFLFKCIRSLTTNKKHECGDTTKKNVDNNNKSTLKQ</sequence>
<evidence type="ECO:0000256" key="8">
    <source>
        <dbReference type="ARBA" id="ARBA00023224"/>
    </source>
</evidence>
<dbReference type="PANTHER" id="PTHR24235">
    <property type="entry name" value="NEUROPEPTIDE Y RECEPTOR"/>
    <property type="match status" value="1"/>
</dbReference>
<name>A0A1W4X2D2_AGRPL</name>
<evidence type="ECO:0000259" key="10">
    <source>
        <dbReference type="PROSITE" id="PS50262"/>
    </source>
</evidence>
<dbReference type="RefSeq" id="XP_018326480.1">
    <property type="nucleotide sequence ID" value="XM_018470978.1"/>
</dbReference>
<dbReference type="InterPro" id="IPR000611">
    <property type="entry name" value="NPY_rcpt"/>
</dbReference>
<dbReference type="PRINTS" id="PR00237">
    <property type="entry name" value="GPCRRHODOPSN"/>
</dbReference>
<evidence type="ECO:0000313" key="11">
    <source>
        <dbReference type="Proteomes" id="UP000192223"/>
    </source>
</evidence>
<dbReference type="AlphaFoldDB" id="A0A1W4X2D2"/>
<evidence type="ECO:0000256" key="4">
    <source>
        <dbReference type="ARBA" id="ARBA00022989"/>
    </source>
</evidence>
<keyword evidence="4 9" id="KW-1133">Transmembrane helix</keyword>
<keyword evidence="5" id="KW-0297">G-protein coupled receptor</keyword>
<feature type="transmembrane region" description="Helical" evidence="9">
    <location>
        <begin position="293"/>
        <end position="316"/>
    </location>
</feature>
<dbReference type="GO" id="GO:0004983">
    <property type="term" value="F:neuropeptide Y receptor activity"/>
    <property type="evidence" value="ECO:0007669"/>
    <property type="project" value="InterPro"/>
</dbReference>
<dbReference type="SUPFAM" id="SSF81321">
    <property type="entry name" value="Family A G protein-coupled receptor-like"/>
    <property type="match status" value="1"/>
</dbReference>
<dbReference type="SMART" id="SM01381">
    <property type="entry name" value="7TM_GPCR_Srsx"/>
    <property type="match status" value="1"/>
</dbReference>
<dbReference type="PANTHER" id="PTHR24235:SF12">
    <property type="entry name" value="G-PROTEIN COUPLED RECEPTORS FAMILY 1 PROFILE DOMAIN-CONTAINING PROTEIN"/>
    <property type="match status" value="1"/>
</dbReference>
<feature type="transmembrane region" description="Helical" evidence="9">
    <location>
        <begin position="244"/>
        <end position="268"/>
    </location>
</feature>
<dbReference type="Gene3D" id="1.20.1070.10">
    <property type="entry name" value="Rhodopsin 7-helix transmembrane proteins"/>
    <property type="match status" value="1"/>
</dbReference>
<keyword evidence="11" id="KW-1185">Reference proteome</keyword>
<protein>
    <submittedName>
        <fullName evidence="12">Substance-K receptor</fullName>
    </submittedName>
</protein>
<dbReference type="GeneID" id="108737850"/>
<accession>A0A1W4X2D2</accession>
<dbReference type="GO" id="GO:0016020">
    <property type="term" value="C:membrane"/>
    <property type="evidence" value="ECO:0007669"/>
    <property type="project" value="UniProtKB-SubCell"/>
</dbReference>
<dbReference type="STRING" id="224129.A0A1W4X2D2"/>
<feature type="transmembrane region" description="Helical" evidence="9">
    <location>
        <begin position="74"/>
        <end position="93"/>
    </location>
</feature>
<dbReference type="PRINTS" id="PR01012">
    <property type="entry name" value="NRPEPTIDEYR"/>
</dbReference>
<evidence type="ECO:0000256" key="3">
    <source>
        <dbReference type="ARBA" id="ARBA00022692"/>
    </source>
</evidence>
<dbReference type="OrthoDB" id="9946013at2759"/>
<reference evidence="12" key="1">
    <citation type="submission" date="2025-08" db="UniProtKB">
        <authorList>
            <consortium name="RefSeq"/>
        </authorList>
    </citation>
    <scope>IDENTIFICATION</scope>
    <source>
        <tissue evidence="12">Entire body</tissue>
    </source>
</reference>